<dbReference type="PROSITE" id="PS50093">
    <property type="entry name" value="PKD"/>
    <property type="match status" value="1"/>
</dbReference>
<dbReference type="NCBIfam" id="TIGR04183">
    <property type="entry name" value="Por_Secre_tail"/>
    <property type="match status" value="1"/>
</dbReference>
<dbReference type="Pfam" id="PF18962">
    <property type="entry name" value="Por_Secre_tail"/>
    <property type="match status" value="1"/>
</dbReference>
<dbReference type="Pfam" id="PF19406">
    <property type="entry name" value="PKD_5"/>
    <property type="match status" value="1"/>
</dbReference>
<proteinExistence type="predicted"/>
<dbReference type="Pfam" id="PF18911">
    <property type="entry name" value="PKD_4"/>
    <property type="match status" value="1"/>
</dbReference>
<sequence>GTTVTLTMTVSGNGSCDPAVDTKDLIINALPTANITTTATEVCEADPFTLSGTIGGGADTGEWRFNSSQSTQALNSGTLSSTTNNSGTWEAVFTPNSSHTGNNVIFEFVASGSLTCSVDVKDITLNIRSLPSTIDQSYFLCEDVAGDGLTNVDLTEYNDDVTVEPAANVTIEWYTNSTLTNMVIDETDENVSNGSSYYAKITFLSTTCFDVAKVDFAVNPLPLVNALTKAYCEDDFEDNQATVDLTFLNPEINNQAGNYSFEWFTSSDLSSANQITGIDLSNYIVTNALQLYVNVINDDTGCENNTTVDFQVLPEPDLDTPSDITVCSFENISTNFSTSNLTGVTYSWTNDNGATGIPLSGTGNINATVNENVTGADIVSNITVTATKDGCVGDIKSFIVTVNPKPVITTELSRQICSGDEILPIGFSDDSGGSSTITWTATNAAAIGLPASSGSGNTPAFTANTNNTTATIISNITVTSNWNGCVSDQMNFQIRLLPTPLINAVSDEVLCSGENYIVNFTNSLPTGTTYDWVNDNTNIGLAASGSGDISFTAPTNTTGTSIVANIIVTPFNNSCEGPQETFTLTLNPTPVFVPLPNVEYCSEEFVSIPISTDLTDVNLSLSVSDNSIFSTGPVLNAGNIEFTTAVNTSGADINSNIIVTAEKNSCQNSEVFEVKLKYRPVVSSESDLLDLCSGDLLPAINFSHDSGIGNFTWELTNSALIGDNTPASGAGNFPGFQLAENLTGSEIDGYIKYFSTNRGCISSTDSFKITLKPAPVVLNEDVVFYAGDQANVEFLSNTEEDTDFYWSNNQTSIGINNVQGNTENIENNTITPNGFIATNPFTSDDNIAVITVYGITNGCKGPDRQFRIIVKPNPVIEISYQNVCEIDNAVKLGFNTSFNDLESDSIVAYSWSVPDNPELEIQNDTVQFNSPGRKNVRLEVQTALNRTFTSNYTVEVWNVENINFTTTNVSTSTAGDSTGTKFSPTVQLDPSISNDIVELSYEWDFGDPTSGTRNVSSDREPIHNYETPGVYSVTLSVIAEGLSEGAIDSCVITQVNLINIVESVDVFPYIEDFEDGPAGWGSNPGSSIGSSWTYIQDNTANYFSNSKNNSRVWGTVLNERQAGFFRDENSYLQTPNFDFSGLDKPMIAFDMWLDVEDQNRAGAIIEYSTDDVNWQILGDIGDPLNWYNTNTLNAIGGEISNEDQIAWSYYQDEEWQWKRVAYPLDQLKTLESTIFFRINFKGNDNENSSGIAIDNFYVGERQKLVVLENFTNLNSVNYINNRSNLQNLRSSELNKDILPLNFHISIPSPDSVNLRNSVEMDARASLYSIEESPKIHIDGELFEEEIYLVGGELTNEVKNVITSRSLLEPTNLVDLKIDTSANTNSIRFSATLDPHVDTTTLMAYFFIIEKSTTPVSELNNIVRKILPSINGITLNDLSERTTMNFEWEVNSIYTNDDLAIVSIVQERNTNRIVEVKVNDIEEIKIPDNILSIEDGFNSIGISLYPNPSRGNVNLKFNRQLDSELKVIVFDTNGKIVKTTSILKGSIETELNLNGIASGVYHIITKTSKGQLNRQKVVILD</sequence>
<dbReference type="InterPro" id="IPR000601">
    <property type="entry name" value="PKD_dom"/>
</dbReference>
<dbReference type="SMART" id="SM00089">
    <property type="entry name" value="PKD"/>
    <property type="match status" value="2"/>
</dbReference>
<reference evidence="3" key="1">
    <citation type="submission" date="2017-04" db="EMBL/GenBank/DDBJ databases">
        <authorList>
            <person name="Varghese N."/>
            <person name="Submissions S."/>
        </authorList>
    </citation>
    <scope>NUCLEOTIDE SEQUENCE [LARGE SCALE GENOMIC DNA]</scope>
    <source>
        <strain evidence="3">DSM 4125</strain>
    </source>
</reference>
<dbReference type="EMBL" id="FXAW01000005">
    <property type="protein sequence ID" value="SMG37169.1"/>
    <property type="molecule type" value="Genomic_DNA"/>
</dbReference>
<gene>
    <name evidence="2" type="ORF">SAMN05661096_02427</name>
</gene>
<keyword evidence="3" id="KW-1185">Reference proteome</keyword>
<feature type="domain" description="PKD" evidence="1">
    <location>
        <begin position="998"/>
        <end position="1037"/>
    </location>
</feature>
<name>A0A1X7K825_9BACT</name>
<dbReference type="InterPro" id="IPR013783">
    <property type="entry name" value="Ig-like_fold"/>
</dbReference>
<dbReference type="CDD" id="cd00146">
    <property type="entry name" value="PKD"/>
    <property type="match status" value="2"/>
</dbReference>
<dbReference type="SUPFAM" id="SSF49299">
    <property type="entry name" value="PKD domain"/>
    <property type="match status" value="2"/>
</dbReference>
<accession>A0A1X7K825</accession>
<evidence type="ECO:0000259" key="1">
    <source>
        <dbReference type="PROSITE" id="PS50093"/>
    </source>
</evidence>
<dbReference type="InterPro" id="IPR035986">
    <property type="entry name" value="PKD_dom_sf"/>
</dbReference>
<dbReference type="Gene3D" id="2.60.120.260">
    <property type="entry name" value="Galactose-binding domain-like"/>
    <property type="match status" value="1"/>
</dbReference>
<organism evidence="2 3">
    <name type="scientific">Marivirga sericea</name>
    <dbReference type="NCBI Taxonomy" id="1028"/>
    <lineage>
        <taxon>Bacteria</taxon>
        <taxon>Pseudomonadati</taxon>
        <taxon>Bacteroidota</taxon>
        <taxon>Cytophagia</taxon>
        <taxon>Cytophagales</taxon>
        <taxon>Marivirgaceae</taxon>
        <taxon>Marivirga</taxon>
    </lineage>
</organism>
<dbReference type="InterPro" id="IPR026444">
    <property type="entry name" value="Secre_tail"/>
</dbReference>
<dbReference type="Gene3D" id="2.60.40.10">
    <property type="entry name" value="Immunoglobulins"/>
    <property type="match status" value="2"/>
</dbReference>
<dbReference type="InterPro" id="IPR022409">
    <property type="entry name" value="PKD/Chitinase_dom"/>
</dbReference>
<evidence type="ECO:0000313" key="3">
    <source>
        <dbReference type="Proteomes" id="UP000193804"/>
    </source>
</evidence>
<dbReference type="OrthoDB" id="9792152at2"/>
<dbReference type="InterPro" id="IPR045828">
    <property type="entry name" value="PKD_Bacteroidetes"/>
</dbReference>
<dbReference type="RefSeq" id="WP_139828023.1">
    <property type="nucleotide sequence ID" value="NZ_FXAW01000005.1"/>
</dbReference>
<feature type="non-terminal residue" evidence="2">
    <location>
        <position position="1"/>
    </location>
</feature>
<evidence type="ECO:0000313" key="2">
    <source>
        <dbReference type="EMBL" id="SMG37169.1"/>
    </source>
</evidence>
<dbReference type="STRING" id="1028.SAMN05661096_02427"/>
<dbReference type="Proteomes" id="UP000193804">
    <property type="component" value="Unassembled WGS sequence"/>
</dbReference>
<protein>
    <submittedName>
        <fullName evidence="2">PKD domain-containing protein</fullName>
    </submittedName>
</protein>